<evidence type="ECO:0000313" key="2">
    <source>
        <dbReference type="EMBL" id="STZ26751.1"/>
    </source>
</evidence>
<evidence type="ECO:0000256" key="1">
    <source>
        <dbReference type="SAM" id="Phobius"/>
    </source>
</evidence>
<evidence type="ECO:0000313" key="3">
    <source>
        <dbReference type="Proteomes" id="UP000255024"/>
    </source>
</evidence>
<keyword evidence="1" id="KW-1133">Transmembrane helix</keyword>
<keyword evidence="1" id="KW-0472">Membrane</keyword>
<gene>
    <name evidence="2" type="ORF">NCTC11179_00274</name>
</gene>
<sequence>METIIKYFKKWTPVRYVRLGLAFLLLFQAIDARVWILLVPVVYLIIQAVFNFGCKNDSCRI</sequence>
<proteinExistence type="predicted"/>
<protein>
    <submittedName>
        <fullName evidence="2">Uncharacterized protein</fullName>
    </submittedName>
</protein>
<organism evidence="2 3">
    <name type="scientific">Myroides odoratus</name>
    <name type="common">Flavobacterium odoratum</name>
    <dbReference type="NCBI Taxonomy" id="256"/>
    <lineage>
        <taxon>Bacteria</taxon>
        <taxon>Pseudomonadati</taxon>
        <taxon>Bacteroidota</taxon>
        <taxon>Flavobacteriia</taxon>
        <taxon>Flavobacteriales</taxon>
        <taxon>Flavobacteriaceae</taxon>
        <taxon>Myroides</taxon>
    </lineage>
</organism>
<keyword evidence="3" id="KW-1185">Reference proteome</keyword>
<dbReference type="Proteomes" id="UP000255024">
    <property type="component" value="Unassembled WGS sequence"/>
</dbReference>
<keyword evidence="1" id="KW-0812">Transmembrane</keyword>
<reference evidence="2 3" key="1">
    <citation type="submission" date="2018-06" db="EMBL/GenBank/DDBJ databases">
        <authorList>
            <consortium name="Pathogen Informatics"/>
            <person name="Doyle S."/>
        </authorList>
    </citation>
    <scope>NUCLEOTIDE SEQUENCE [LARGE SCALE GENOMIC DNA]</scope>
    <source>
        <strain evidence="2 3">NCTC11179</strain>
    </source>
</reference>
<dbReference type="AlphaFoldDB" id="A0A378RKG1"/>
<dbReference type="EMBL" id="UGQL01000001">
    <property type="protein sequence ID" value="STZ26751.1"/>
    <property type="molecule type" value="Genomic_DNA"/>
</dbReference>
<dbReference type="RefSeq" id="WP_115089830.1">
    <property type="nucleotide sequence ID" value="NZ_CP068107.1"/>
</dbReference>
<name>A0A378RKG1_MYROD</name>
<feature type="transmembrane region" description="Helical" evidence="1">
    <location>
        <begin position="21"/>
        <end position="46"/>
    </location>
</feature>
<accession>A0A378RKG1</accession>